<protein>
    <submittedName>
        <fullName evidence="3">VanZ family protein</fullName>
    </submittedName>
</protein>
<evidence type="ECO:0000259" key="2">
    <source>
        <dbReference type="Pfam" id="PF04892"/>
    </source>
</evidence>
<reference evidence="3" key="1">
    <citation type="submission" date="2020-10" db="EMBL/GenBank/DDBJ databases">
        <authorList>
            <person name="Gilroy R."/>
        </authorList>
    </citation>
    <scope>NUCLEOTIDE SEQUENCE</scope>
    <source>
        <strain evidence="3">B1-3475</strain>
    </source>
</reference>
<organism evidence="3 4">
    <name type="scientific">Candidatus Cryptobacteroides intestinigallinarum</name>
    <dbReference type="NCBI Taxonomy" id="2840767"/>
    <lineage>
        <taxon>Bacteria</taxon>
        <taxon>Pseudomonadati</taxon>
        <taxon>Bacteroidota</taxon>
        <taxon>Bacteroidia</taxon>
        <taxon>Bacteroidales</taxon>
        <taxon>Candidatus Cryptobacteroides</taxon>
    </lineage>
</organism>
<evidence type="ECO:0000313" key="3">
    <source>
        <dbReference type="EMBL" id="MBO8456500.1"/>
    </source>
</evidence>
<keyword evidence="1" id="KW-0472">Membrane</keyword>
<accession>A0A9D9N198</accession>
<dbReference type="Proteomes" id="UP000823617">
    <property type="component" value="Unassembled WGS sequence"/>
</dbReference>
<dbReference type="PANTHER" id="PTHR28008:SF1">
    <property type="entry name" value="DOMAIN PROTEIN, PUTATIVE (AFU_ORTHOLOGUE AFUA_3G10980)-RELATED"/>
    <property type="match status" value="1"/>
</dbReference>
<keyword evidence="1" id="KW-1133">Transmembrane helix</keyword>
<evidence type="ECO:0000313" key="4">
    <source>
        <dbReference type="Proteomes" id="UP000823617"/>
    </source>
</evidence>
<gene>
    <name evidence="3" type="ORF">IAC08_08915</name>
</gene>
<keyword evidence="1" id="KW-0812">Transmembrane</keyword>
<dbReference type="InterPro" id="IPR006976">
    <property type="entry name" value="VanZ-like"/>
</dbReference>
<dbReference type="EMBL" id="JADIMK010000098">
    <property type="protein sequence ID" value="MBO8456500.1"/>
    <property type="molecule type" value="Genomic_DNA"/>
</dbReference>
<dbReference type="PANTHER" id="PTHR28008">
    <property type="entry name" value="DOMAIN PROTEIN, PUTATIVE (AFU_ORTHOLOGUE AFUA_3G10980)-RELATED"/>
    <property type="match status" value="1"/>
</dbReference>
<dbReference type="NCBIfam" id="NF037970">
    <property type="entry name" value="vanZ_1"/>
    <property type="match status" value="1"/>
</dbReference>
<feature type="transmembrane region" description="Helical" evidence="1">
    <location>
        <begin position="75"/>
        <end position="96"/>
    </location>
</feature>
<sequence>MKNKTIIIARILLLVYAAMVCLLCFMRLGNGIDMSSEWLGIPKDKIAHFFLFFPFPILMYAAFHMHRSKPVRLILFLLLTLVIGAAAGAGIELIQMTTDYRSCDILDFRADCIGLLCGSILVMIYGAASRKW</sequence>
<name>A0A9D9N198_9BACT</name>
<comment type="caution">
    <text evidence="3">The sequence shown here is derived from an EMBL/GenBank/DDBJ whole genome shotgun (WGS) entry which is preliminary data.</text>
</comment>
<evidence type="ECO:0000256" key="1">
    <source>
        <dbReference type="SAM" id="Phobius"/>
    </source>
</evidence>
<dbReference type="AlphaFoldDB" id="A0A9D9N198"/>
<reference evidence="3" key="2">
    <citation type="journal article" date="2021" name="PeerJ">
        <title>Extensive microbial diversity within the chicken gut microbiome revealed by metagenomics and culture.</title>
        <authorList>
            <person name="Gilroy R."/>
            <person name="Ravi A."/>
            <person name="Getino M."/>
            <person name="Pursley I."/>
            <person name="Horton D.L."/>
            <person name="Alikhan N.F."/>
            <person name="Baker D."/>
            <person name="Gharbi K."/>
            <person name="Hall N."/>
            <person name="Watson M."/>
            <person name="Adriaenssens E.M."/>
            <person name="Foster-Nyarko E."/>
            <person name="Jarju S."/>
            <person name="Secka A."/>
            <person name="Antonio M."/>
            <person name="Oren A."/>
            <person name="Chaudhuri R.R."/>
            <person name="La Ragione R."/>
            <person name="Hildebrand F."/>
            <person name="Pallen M.J."/>
        </authorList>
    </citation>
    <scope>NUCLEOTIDE SEQUENCE</scope>
    <source>
        <strain evidence="3">B1-3475</strain>
    </source>
</reference>
<feature type="transmembrane region" description="Helical" evidence="1">
    <location>
        <begin position="7"/>
        <end position="26"/>
    </location>
</feature>
<proteinExistence type="predicted"/>
<dbReference type="Pfam" id="PF04892">
    <property type="entry name" value="VanZ"/>
    <property type="match status" value="1"/>
</dbReference>
<feature type="transmembrane region" description="Helical" evidence="1">
    <location>
        <begin position="108"/>
        <end position="128"/>
    </location>
</feature>
<feature type="domain" description="VanZ-like" evidence="2">
    <location>
        <begin position="45"/>
        <end position="124"/>
    </location>
</feature>
<feature type="transmembrane region" description="Helical" evidence="1">
    <location>
        <begin position="46"/>
        <end position="63"/>
    </location>
</feature>